<organism evidence="1">
    <name type="scientific">Lepeophtheirus salmonis</name>
    <name type="common">Salmon louse</name>
    <name type="synonym">Caligus salmonis</name>
    <dbReference type="NCBI Taxonomy" id="72036"/>
    <lineage>
        <taxon>Eukaryota</taxon>
        <taxon>Metazoa</taxon>
        <taxon>Ecdysozoa</taxon>
        <taxon>Arthropoda</taxon>
        <taxon>Crustacea</taxon>
        <taxon>Multicrustacea</taxon>
        <taxon>Hexanauplia</taxon>
        <taxon>Copepoda</taxon>
        <taxon>Siphonostomatoida</taxon>
        <taxon>Caligidae</taxon>
        <taxon>Lepeophtheirus</taxon>
    </lineage>
</organism>
<proteinExistence type="predicted"/>
<sequence>MMEPCFIHCHKSTQKLGFITLDHLQTLLRIINSSLFLFKSELALQLYFFPSKRNILLTSEIHFIHFFTITKGASLKML</sequence>
<protein>
    <submittedName>
        <fullName evidence="1">Uncharacterized protein</fullName>
    </submittedName>
</protein>
<accession>A0A0K2UW55</accession>
<name>A0A0K2UW55_LEPSM</name>
<dbReference type="AlphaFoldDB" id="A0A0K2UW55"/>
<dbReference type="EMBL" id="HACA01025108">
    <property type="protein sequence ID" value="CDW42469.1"/>
    <property type="molecule type" value="Transcribed_RNA"/>
</dbReference>
<evidence type="ECO:0000313" key="1">
    <source>
        <dbReference type="EMBL" id="CDW42469.1"/>
    </source>
</evidence>
<reference evidence="1" key="1">
    <citation type="submission" date="2014-05" db="EMBL/GenBank/DDBJ databases">
        <authorList>
            <person name="Chronopoulou M."/>
        </authorList>
    </citation>
    <scope>NUCLEOTIDE SEQUENCE</scope>
    <source>
        <tissue evidence="1">Whole organism</tissue>
    </source>
</reference>